<organism evidence="2 3">
    <name type="scientific">Thalassiosira oceanica</name>
    <name type="common">Marine diatom</name>
    <dbReference type="NCBI Taxonomy" id="159749"/>
    <lineage>
        <taxon>Eukaryota</taxon>
        <taxon>Sar</taxon>
        <taxon>Stramenopiles</taxon>
        <taxon>Ochrophyta</taxon>
        <taxon>Bacillariophyta</taxon>
        <taxon>Coscinodiscophyceae</taxon>
        <taxon>Thalassiosirophycidae</taxon>
        <taxon>Thalassiosirales</taxon>
        <taxon>Thalassiosiraceae</taxon>
        <taxon>Thalassiosira</taxon>
    </lineage>
</organism>
<protein>
    <submittedName>
        <fullName evidence="2">Uncharacterized protein</fullName>
    </submittedName>
</protein>
<name>K0SUT3_THAOC</name>
<reference evidence="2 3" key="1">
    <citation type="journal article" date="2012" name="Genome Biol.">
        <title>Genome and low-iron response of an oceanic diatom adapted to chronic iron limitation.</title>
        <authorList>
            <person name="Lommer M."/>
            <person name="Specht M."/>
            <person name="Roy A.S."/>
            <person name="Kraemer L."/>
            <person name="Andreson R."/>
            <person name="Gutowska M.A."/>
            <person name="Wolf J."/>
            <person name="Bergner S.V."/>
            <person name="Schilhabel M.B."/>
            <person name="Klostermeier U.C."/>
            <person name="Beiko R.G."/>
            <person name="Rosenstiel P."/>
            <person name="Hippler M."/>
            <person name="Laroche J."/>
        </authorList>
    </citation>
    <scope>NUCLEOTIDE SEQUENCE [LARGE SCALE GENOMIC DNA]</scope>
    <source>
        <strain evidence="2 3">CCMP1005</strain>
    </source>
</reference>
<sequence length="61" mass="6064">GPPVVGTGVEPPGIAGPMAVERVTEEEEQGVVTDVVAAGPGPAPRCQHRPVGPLIDRVSGA</sequence>
<feature type="non-terminal residue" evidence="2">
    <location>
        <position position="1"/>
    </location>
</feature>
<accession>K0SUT3</accession>
<evidence type="ECO:0000256" key="1">
    <source>
        <dbReference type="SAM" id="MobiDB-lite"/>
    </source>
</evidence>
<dbReference type="Proteomes" id="UP000266841">
    <property type="component" value="Unassembled WGS sequence"/>
</dbReference>
<dbReference type="EMBL" id="AGNL01010393">
    <property type="protein sequence ID" value="EJK69165.1"/>
    <property type="molecule type" value="Genomic_DNA"/>
</dbReference>
<evidence type="ECO:0000313" key="2">
    <source>
        <dbReference type="EMBL" id="EJK69165.1"/>
    </source>
</evidence>
<dbReference type="AlphaFoldDB" id="K0SUT3"/>
<proteinExistence type="predicted"/>
<gene>
    <name evidence="2" type="ORF">THAOC_09609</name>
</gene>
<evidence type="ECO:0000313" key="3">
    <source>
        <dbReference type="Proteomes" id="UP000266841"/>
    </source>
</evidence>
<keyword evidence="3" id="KW-1185">Reference proteome</keyword>
<feature type="region of interest" description="Disordered" evidence="1">
    <location>
        <begin position="38"/>
        <end position="61"/>
    </location>
</feature>
<comment type="caution">
    <text evidence="2">The sequence shown here is derived from an EMBL/GenBank/DDBJ whole genome shotgun (WGS) entry which is preliminary data.</text>
</comment>